<dbReference type="OrthoDB" id="30417at2759"/>
<dbReference type="Proteomes" id="UP001152320">
    <property type="component" value="Chromosome 10"/>
</dbReference>
<evidence type="ECO:0000313" key="3">
    <source>
        <dbReference type="EMBL" id="KAJ8035345.1"/>
    </source>
</evidence>
<gene>
    <name evidence="3" type="ORF">HOLleu_22539</name>
</gene>
<reference evidence="3" key="1">
    <citation type="submission" date="2021-10" db="EMBL/GenBank/DDBJ databases">
        <title>Tropical sea cucumber genome reveals ecological adaptation and Cuvierian tubules defense mechanism.</title>
        <authorList>
            <person name="Chen T."/>
        </authorList>
    </citation>
    <scope>NUCLEOTIDE SEQUENCE</scope>
    <source>
        <strain evidence="3">Nanhai2018</strain>
        <tissue evidence="3">Muscle</tissue>
    </source>
</reference>
<accession>A0A9Q1BZ99</accession>
<comment type="caution">
    <text evidence="3">The sequence shown here is derived from an EMBL/GenBank/DDBJ whole genome shotgun (WGS) entry which is preliminary data.</text>
</comment>
<protein>
    <submittedName>
        <fullName evidence="3">Uncharacterized protein</fullName>
    </submittedName>
</protein>
<keyword evidence="2" id="KW-0732">Signal</keyword>
<feature type="signal peptide" evidence="2">
    <location>
        <begin position="1"/>
        <end position="19"/>
    </location>
</feature>
<feature type="region of interest" description="Disordered" evidence="1">
    <location>
        <begin position="97"/>
        <end position="117"/>
    </location>
</feature>
<proteinExistence type="predicted"/>
<keyword evidence="4" id="KW-1185">Reference proteome</keyword>
<evidence type="ECO:0000256" key="1">
    <source>
        <dbReference type="SAM" id="MobiDB-lite"/>
    </source>
</evidence>
<feature type="chain" id="PRO_5040250055" evidence="2">
    <location>
        <begin position="20"/>
        <end position="117"/>
    </location>
</feature>
<name>A0A9Q1BZ99_HOLLE</name>
<dbReference type="EMBL" id="JAIZAY010000010">
    <property type="protein sequence ID" value="KAJ8035345.1"/>
    <property type="molecule type" value="Genomic_DNA"/>
</dbReference>
<dbReference type="AlphaFoldDB" id="A0A9Q1BZ99"/>
<organism evidence="3 4">
    <name type="scientific">Holothuria leucospilota</name>
    <name type="common">Black long sea cucumber</name>
    <name type="synonym">Mertensiothuria leucospilota</name>
    <dbReference type="NCBI Taxonomy" id="206669"/>
    <lineage>
        <taxon>Eukaryota</taxon>
        <taxon>Metazoa</taxon>
        <taxon>Echinodermata</taxon>
        <taxon>Eleutherozoa</taxon>
        <taxon>Echinozoa</taxon>
        <taxon>Holothuroidea</taxon>
        <taxon>Aspidochirotacea</taxon>
        <taxon>Aspidochirotida</taxon>
        <taxon>Holothuriidae</taxon>
        <taxon>Holothuria</taxon>
    </lineage>
</organism>
<evidence type="ECO:0000313" key="4">
    <source>
        <dbReference type="Proteomes" id="UP001152320"/>
    </source>
</evidence>
<sequence length="117" mass="13648">MDCLLFFFIILLLGEECQTYPGPKALKIERVEDLVREHFTNAEEANKLQVFKVDDLIDATRDFVLGEHKEAIRVSVERVVETQRKLLEAYNAPSKRKLPVNQEFPKKRRTDEDSVNN</sequence>
<evidence type="ECO:0000256" key="2">
    <source>
        <dbReference type="SAM" id="SignalP"/>
    </source>
</evidence>